<feature type="compositionally biased region" description="Polar residues" evidence="2">
    <location>
        <begin position="192"/>
        <end position="206"/>
    </location>
</feature>
<evidence type="ECO:0000256" key="1">
    <source>
        <dbReference type="ARBA" id="ARBA00023186"/>
    </source>
</evidence>
<feature type="compositionally biased region" description="Basic and acidic residues" evidence="2">
    <location>
        <begin position="326"/>
        <end position="337"/>
    </location>
</feature>
<feature type="compositionally biased region" description="Basic and acidic residues" evidence="2">
    <location>
        <begin position="308"/>
        <end position="318"/>
    </location>
</feature>
<dbReference type="SUPFAM" id="SSF46565">
    <property type="entry name" value="Chaperone J-domain"/>
    <property type="match status" value="1"/>
</dbReference>
<feature type="compositionally biased region" description="Polar residues" evidence="2">
    <location>
        <begin position="589"/>
        <end position="599"/>
    </location>
</feature>
<organism evidence="4 5">
    <name type="scientific">Capronia epimyces CBS 606.96</name>
    <dbReference type="NCBI Taxonomy" id="1182542"/>
    <lineage>
        <taxon>Eukaryota</taxon>
        <taxon>Fungi</taxon>
        <taxon>Dikarya</taxon>
        <taxon>Ascomycota</taxon>
        <taxon>Pezizomycotina</taxon>
        <taxon>Eurotiomycetes</taxon>
        <taxon>Chaetothyriomycetidae</taxon>
        <taxon>Chaetothyriales</taxon>
        <taxon>Herpotrichiellaceae</taxon>
        <taxon>Capronia</taxon>
    </lineage>
</organism>
<feature type="compositionally biased region" description="Basic and acidic residues" evidence="2">
    <location>
        <begin position="673"/>
        <end position="687"/>
    </location>
</feature>
<evidence type="ECO:0000259" key="3">
    <source>
        <dbReference type="PROSITE" id="PS50076"/>
    </source>
</evidence>
<dbReference type="PANTHER" id="PTHR44145">
    <property type="entry name" value="DNAJ HOMOLOG SUBFAMILY A MEMBER 3, MITOCHONDRIAL"/>
    <property type="match status" value="1"/>
</dbReference>
<feature type="compositionally biased region" description="Polar residues" evidence="2">
    <location>
        <begin position="214"/>
        <end position="225"/>
    </location>
</feature>
<feature type="domain" description="J" evidence="3">
    <location>
        <begin position="9"/>
        <end position="75"/>
    </location>
</feature>
<dbReference type="AlphaFoldDB" id="W9Y0M3"/>
<keyword evidence="1" id="KW-0143">Chaperone</keyword>
<dbReference type="GeneID" id="19170714"/>
<dbReference type="PRINTS" id="PR00625">
    <property type="entry name" value="JDOMAIN"/>
</dbReference>
<feature type="compositionally biased region" description="Basic and acidic residues" evidence="2">
    <location>
        <begin position="628"/>
        <end position="641"/>
    </location>
</feature>
<dbReference type="InterPro" id="IPR036869">
    <property type="entry name" value="J_dom_sf"/>
</dbReference>
<sequence length="914" mass="100664">MVKADVKRDYYADLDLPPTADGEEIKKQFRLLAKQFHPDRNPGHEVDVLPKFQAVQAAHEILSDPVEKAKYDAARSKLAGRNPTSSHASDPYGFTRSSNPKTATSTPHFPFPPPPKPKDKRPQFPNPNQKPQTSAGADKFNAFARGAPQSWDRARFDDARAEAGRMFPNMRPAPTAQQVPPRTPRQAPTAPKPSSSSDLPHVSNMNPAGFPGLSRTQSARKQGYTSGAHGADEPQAPRSAYSYVRADHAPGSPAHGYVPDDHMRTPPVTRARPAVSPLRHTRSSDYDMRSDSFGGSRPSSKYSGVGGERTDIHGDGLHRSASVRHSPVDPRWDDRGPFGRSSAHFEHHPRHRSASPGMKNGIHADFSSESSSSEDEVLNMNSRPKAMPRSRTQGLNPFGRIVDPNPGLTGQFPNTNYTRIVEDGQYKFPAPDPRESIRRPFPDMTSPDVDAPKPNGLHEYGGRGGKSDGPKYAPSQRPPVYPWLPKSGHGPAARKGGSFNGLPPWAVPSSVFPQMTPPRLRRQENDNPGPRRRPPLSPLHSSDVGANFRRSHDHGHNVQTTFSAAAWHDKVTAEDIFRPPEAQMRKSPSKSTRSGSKAATTRDRGLSRGVDVEGGSSSESAGGRSTHHRDGGSDEDKHDKSAAFQRGKLPEDWAAKAKSAAAHTGPSSTAHRTGHEARDDSRDRYVFVEEDVMDVDDTPPSHGKQDHSPHVVHQSTREAAPPLSGRRSTNGGVDLKEFAQQAPFAPASTGLKDLGDIATHLPFESRPEASVDTGGKAAARLRALNLPKPPKPIVPPAVDRLDQANWLQYVDHMNAYMREWNRFNAKMIEHFRSRQDRICGTMSPSWISMRGDGPDADSLEEKNSHEAGYAAYMQWLKDDTQCRDWWDHAHEEHMKCMEDLGRTREAVKTKLRPV</sequence>
<gene>
    <name evidence="4" type="ORF">A1O3_06606</name>
</gene>
<evidence type="ECO:0000256" key="2">
    <source>
        <dbReference type="SAM" id="MobiDB-lite"/>
    </source>
</evidence>
<dbReference type="PANTHER" id="PTHR44145:SF3">
    <property type="entry name" value="DNAJ HOMOLOG SUBFAMILY A MEMBER 3, MITOCHONDRIAL"/>
    <property type="match status" value="1"/>
</dbReference>
<feature type="region of interest" description="Disordered" evidence="2">
    <location>
        <begin position="73"/>
        <end position="730"/>
    </location>
</feature>
<feature type="compositionally biased region" description="Basic and acidic residues" evidence="2">
    <location>
        <begin position="567"/>
        <end position="578"/>
    </location>
</feature>
<protein>
    <recommendedName>
        <fullName evidence="3">J domain-containing protein</fullName>
    </recommendedName>
</protein>
<dbReference type="eggNOG" id="KOG0714">
    <property type="taxonomic scope" value="Eukaryota"/>
</dbReference>
<feature type="compositionally biased region" description="Polar residues" evidence="2">
    <location>
        <begin position="126"/>
        <end position="135"/>
    </location>
</feature>
<dbReference type="PROSITE" id="PS00636">
    <property type="entry name" value="DNAJ_1"/>
    <property type="match status" value="1"/>
</dbReference>
<feature type="compositionally biased region" description="Basic and acidic residues" evidence="2">
    <location>
        <begin position="152"/>
        <end position="163"/>
    </location>
</feature>
<dbReference type="Gene3D" id="1.10.287.110">
    <property type="entry name" value="DnaJ domain"/>
    <property type="match status" value="1"/>
</dbReference>
<dbReference type="STRING" id="1182542.W9Y0M3"/>
<evidence type="ECO:0000313" key="5">
    <source>
        <dbReference type="Proteomes" id="UP000019478"/>
    </source>
</evidence>
<feature type="compositionally biased region" description="Acidic residues" evidence="2">
    <location>
        <begin position="688"/>
        <end position="697"/>
    </location>
</feature>
<dbReference type="InterPro" id="IPR001623">
    <property type="entry name" value="DnaJ_domain"/>
</dbReference>
<feature type="compositionally biased region" description="Polar residues" evidence="2">
    <location>
        <begin position="95"/>
        <end position="106"/>
    </location>
</feature>
<dbReference type="InterPro" id="IPR018253">
    <property type="entry name" value="DnaJ_domain_CS"/>
</dbReference>
<reference evidence="4 5" key="1">
    <citation type="submission" date="2013-03" db="EMBL/GenBank/DDBJ databases">
        <title>The Genome Sequence of Capronia epimyces CBS 606.96.</title>
        <authorList>
            <consortium name="The Broad Institute Genomics Platform"/>
            <person name="Cuomo C."/>
            <person name="de Hoog S."/>
            <person name="Gorbushina A."/>
            <person name="Walker B."/>
            <person name="Young S.K."/>
            <person name="Zeng Q."/>
            <person name="Gargeya S."/>
            <person name="Fitzgerald M."/>
            <person name="Haas B."/>
            <person name="Abouelleil A."/>
            <person name="Allen A.W."/>
            <person name="Alvarado L."/>
            <person name="Arachchi H.M."/>
            <person name="Berlin A.M."/>
            <person name="Chapman S.B."/>
            <person name="Gainer-Dewar J."/>
            <person name="Goldberg J."/>
            <person name="Griggs A."/>
            <person name="Gujja S."/>
            <person name="Hansen M."/>
            <person name="Howarth C."/>
            <person name="Imamovic A."/>
            <person name="Ireland A."/>
            <person name="Larimer J."/>
            <person name="McCowan C."/>
            <person name="Murphy C."/>
            <person name="Pearson M."/>
            <person name="Poon T.W."/>
            <person name="Priest M."/>
            <person name="Roberts A."/>
            <person name="Saif S."/>
            <person name="Shea T."/>
            <person name="Sisk P."/>
            <person name="Sykes S."/>
            <person name="Wortman J."/>
            <person name="Nusbaum C."/>
            <person name="Birren B."/>
        </authorList>
    </citation>
    <scope>NUCLEOTIDE SEQUENCE [LARGE SCALE GENOMIC DNA]</scope>
    <source>
        <strain evidence="4 5">CBS 606.96</strain>
    </source>
</reference>
<comment type="caution">
    <text evidence="4">The sequence shown here is derived from an EMBL/GenBank/DDBJ whole genome shotgun (WGS) entry which is preliminary data.</text>
</comment>
<keyword evidence="5" id="KW-1185">Reference proteome</keyword>
<dbReference type="OrthoDB" id="10265645at2759"/>
<dbReference type="SMART" id="SM00271">
    <property type="entry name" value="DnaJ"/>
    <property type="match status" value="1"/>
</dbReference>
<dbReference type="Proteomes" id="UP000019478">
    <property type="component" value="Unassembled WGS sequence"/>
</dbReference>
<dbReference type="HOGENOM" id="CLU_006836_1_0_1"/>
<dbReference type="CDD" id="cd06257">
    <property type="entry name" value="DnaJ"/>
    <property type="match status" value="1"/>
</dbReference>
<name>W9Y0M3_9EURO</name>
<proteinExistence type="predicted"/>
<dbReference type="EMBL" id="AMGY01000005">
    <property type="protein sequence ID" value="EXJ82791.1"/>
    <property type="molecule type" value="Genomic_DNA"/>
</dbReference>
<feature type="compositionally biased region" description="Basic and acidic residues" evidence="2">
    <location>
        <begin position="432"/>
        <end position="441"/>
    </location>
</feature>
<dbReference type="InterPro" id="IPR051938">
    <property type="entry name" value="Apopto_cytoskel_mod"/>
</dbReference>
<feature type="compositionally biased region" description="Low complexity" evidence="2">
    <location>
        <begin position="607"/>
        <end position="624"/>
    </location>
</feature>
<dbReference type="RefSeq" id="XP_007734914.1">
    <property type="nucleotide sequence ID" value="XM_007736724.1"/>
</dbReference>
<evidence type="ECO:0000313" key="4">
    <source>
        <dbReference type="EMBL" id="EXJ82791.1"/>
    </source>
</evidence>
<feature type="compositionally biased region" description="Low complexity" evidence="2">
    <location>
        <begin position="172"/>
        <end position="189"/>
    </location>
</feature>
<accession>W9Y0M3</accession>
<dbReference type="Pfam" id="PF00226">
    <property type="entry name" value="DnaJ"/>
    <property type="match status" value="1"/>
</dbReference>
<dbReference type="PROSITE" id="PS50076">
    <property type="entry name" value="DNAJ_2"/>
    <property type="match status" value="1"/>
</dbReference>